<dbReference type="eggNOG" id="KOG0069">
    <property type="taxonomic scope" value="Eukaryota"/>
</dbReference>
<dbReference type="SUPFAM" id="SSF52283">
    <property type="entry name" value="Formate/glycerate dehydrogenase catalytic domain-like"/>
    <property type="match status" value="1"/>
</dbReference>
<dbReference type="FunFam" id="3.40.50.720:FF:000606">
    <property type="entry name" value="Chromosome 15, whole genome shotgun sequence"/>
    <property type="match status" value="1"/>
</dbReference>
<reference evidence="5 6" key="1">
    <citation type="journal article" date="2006" name="Nature">
        <title>Insights from the genome of the biotrophic fungal plant pathogen Ustilago maydis.</title>
        <authorList>
            <person name="Kamper J."/>
            <person name="Kahmann R."/>
            <person name="Bolker M."/>
            <person name="Ma L.J."/>
            <person name="Brefort T."/>
            <person name="Saville B.J."/>
            <person name="Banuett F."/>
            <person name="Kronstad J.W."/>
            <person name="Gold S.E."/>
            <person name="Muller O."/>
            <person name="Perlin M.H."/>
            <person name="Wosten H.A."/>
            <person name="de Vries R."/>
            <person name="Ruiz-Herrera J."/>
            <person name="Reynaga-Pena C.G."/>
            <person name="Snetselaar K."/>
            <person name="McCann M."/>
            <person name="Perez-Martin J."/>
            <person name="Feldbrugge M."/>
            <person name="Basse C.W."/>
            <person name="Steinberg G."/>
            <person name="Ibeas J.I."/>
            <person name="Holloman W."/>
            <person name="Guzman P."/>
            <person name="Farman M."/>
            <person name="Stajich J.E."/>
            <person name="Sentandreu R."/>
            <person name="Gonzalez-Prieto J.M."/>
            <person name="Kennell J.C."/>
            <person name="Molina L."/>
            <person name="Schirawski J."/>
            <person name="Mendoza-Mendoza A."/>
            <person name="Greilinger D."/>
            <person name="Munch K."/>
            <person name="Rossel N."/>
            <person name="Scherer M."/>
            <person name="Vranes M."/>
            <person name="Ladendorf O."/>
            <person name="Vincon V."/>
            <person name="Fuchs U."/>
            <person name="Sandrock B."/>
            <person name="Meng S."/>
            <person name="Ho E.C."/>
            <person name="Cahill M.J."/>
            <person name="Boyce K.J."/>
            <person name="Klose J."/>
            <person name="Klosterman S.J."/>
            <person name="Deelstra H.J."/>
            <person name="Ortiz-Castellanos L."/>
            <person name="Li W."/>
            <person name="Sanchez-Alonso P."/>
            <person name="Schreier P.H."/>
            <person name="Hauser-Hahn I."/>
            <person name="Vaupel M."/>
            <person name="Koopmann E."/>
            <person name="Friedrich G."/>
            <person name="Voss H."/>
            <person name="Schluter T."/>
            <person name="Margolis J."/>
            <person name="Platt D."/>
            <person name="Swimmer C."/>
            <person name="Gnirke A."/>
            <person name="Chen F."/>
            <person name="Vysotskaia V."/>
            <person name="Mannhaupt G."/>
            <person name="Guldener U."/>
            <person name="Munsterkotter M."/>
            <person name="Haase D."/>
            <person name="Oesterheld M."/>
            <person name="Mewes H.W."/>
            <person name="Mauceli E.W."/>
            <person name="DeCaprio D."/>
            <person name="Wade C.M."/>
            <person name="Butler J."/>
            <person name="Young S."/>
            <person name="Jaffe D.B."/>
            <person name="Calvo S."/>
            <person name="Nusbaum C."/>
            <person name="Galagan J."/>
            <person name="Birren B.W."/>
        </authorList>
    </citation>
    <scope>NUCLEOTIDE SEQUENCE [LARGE SCALE GENOMIC DNA]</scope>
    <source>
        <strain evidence="6">DSM 14603 / FGSC 9021 / UM521</strain>
    </source>
</reference>
<dbReference type="RefSeq" id="XP_011391327.1">
    <property type="nucleotide sequence ID" value="XM_011393025.1"/>
</dbReference>
<evidence type="ECO:0008006" key="7">
    <source>
        <dbReference type="Google" id="ProtNLM"/>
    </source>
</evidence>
<dbReference type="Gene3D" id="3.40.50.720">
    <property type="entry name" value="NAD(P)-binding Rossmann-like Domain"/>
    <property type="match status" value="2"/>
</dbReference>
<evidence type="ECO:0000313" key="6">
    <source>
        <dbReference type="Proteomes" id="UP000000561"/>
    </source>
</evidence>
<dbReference type="SUPFAM" id="SSF51735">
    <property type="entry name" value="NAD(P)-binding Rossmann-fold domains"/>
    <property type="match status" value="1"/>
</dbReference>
<dbReference type="InterPro" id="IPR006140">
    <property type="entry name" value="D-isomer_DH_NAD-bd"/>
</dbReference>
<dbReference type="PANTHER" id="PTHR10996">
    <property type="entry name" value="2-HYDROXYACID DEHYDROGENASE-RELATED"/>
    <property type="match status" value="1"/>
</dbReference>
<dbReference type="PROSITE" id="PS00671">
    <property type="entry name" value="D_2_HYDROXYACID_DH_3"/>
    <property type="match status" value="1"/>
</dbReference>
<dbReference type="InParanoid" id="A0A0D1DXC3"/>
<dbReference type="PANTHER" id="PTHR10996:SF277">
    <property type="entry name" value="GLYOXYLATE REDUCTASE_HYDROXYPYRUVATE REDUCTASE"/>
    <property type="match status" value="1"/>
</dbReference>
<dbReference type="EMBL" id="CM003154">
    <property type="protein sequence ID" value="KIS67170.1"/>
    <property type="molecule type" value="Genomic_DNA"/>
</dbReference>
<proteinExistence type="inferred from homology"/>
<protein>
    <recommendedName>
        <fullName evidence="7">Glyoxylate reductase</fullName>
    </recommendedName>
</protein>
<name>A0A0D1DXC3_MYCMD</name>
<evidence type="ECO:0000256" key="1">
    <source>
        <dbReference type="ARBA" id="ARBA00023002"/>
    </source>
</evidence>
<accession>A0A0D1DXC3</accession>
<dbReference type="Pfam" id="PF02826">
    <property type="entry name" value="2-Hacid_dh_C"/>
    <property type="match status" value="1"/>
</dbReference>
<dbReference type="AlphaFoldDB" id="A0A0D1DXC3"/>
<gene>
    <name evidence="5" type="ORF">UMAG_05037</name>
</gene>
<evidence type="ECO:0000259" key="4">
    <source>
        <dbReference type="Pfam" id="PF02826"/>
    </source>
</evidence>
<sequence length="381" mass="41424">MAESGQPDGASKTNSNLPKIVSMFEYLPSPILETFRREGRINLISAPPGLSFAELNEWLLRQLPGADAAIVWPVAGQFGVDQINAASERLKVVSTYSVGTEAVDRVACRKAGITVGYTPYIGDDSIAEYTIAMLLHFCRRIDYLQSIVMNGQFAASLRDVLCNPTMHCGVSPAGKTVGFYGFGRIAQKAAEKLLAFGVARIAYTTSTAKPFSAETFPRLHALRQTFYPNTLIVNEPELHALAAQSDILIVLCPGNASTNATINSSVFDKMKSTAVLINVARGTVVVNNDLETALRQSKIAAALLDVVHGEPDVDAKHPLLAEDLRDRVMILPHAASTVVETRRLMADVTARNILTSLGFRDELLGDKPDLLERQAWTHFAQ</sequence>
<evidence type="ECO:0000259" key="3">
    <source>
        <dbReference type="Pfam" id="PF00389"/>
    </source>
</evidence>
<keyword evidence="1 2" id="KW-0560">Oxidoreductase</keyword>
<dbReference type="KEGG" id="uma:UMAG_05037"/>
<dbReference type="STRING" id="237631.A0A0D1DXC3"/>
<dbReference type="InterPro" id="IPR006139">
    <property type="entry name" value="D-isomer_2_OHA_DH_cat_dom"/>
</dbReference>
<dbReference type="InterPro" id="IPR050223">
    <property type="entry name" value="D-isomer_2-hydroxyacid_DH"/>
</dbReference>
<dbReference type="GeneID" id="23565038"/>
<dbReference type="Proteomes" id="UP000000561">
    <property type="component" value="Chromosome 15"/>
</dbReference>
<dbReference type="InterPro" id="IPR036291">
    <property type="entry name" value="NAD(P)-bd_dom_sf"/>
</dbReference>
<keyword evidence="6" id="KW-1185">Reference proteome</keyword>
<evidence type="ECO:0000256" key="2">
    <source>
        <dbReference type="RuleBase" id="RU003719"/>
    </source>
</evidence>
<dbReference type="InterPro" id="IPR029753">
    <property type="entry name" value="D-isomer_DH_CS"/>
</dbReference>
<dbReference type="GO" id="GO:0016618">
    <property type="term" value="F:hydroxypyruvate reductase [NAD(P)H] activity"/>
    <property type="evidence" value="ECO:0000318"/>
    <property type="project" value="GO_Central"/>
</dbReference>
<dbReference type="GO" id="GO:0030267">
    <property type="term" value="F:glyoxylate reductase (NADPH) activity"/>
    <property type="evidence" value="ECO:0000318"/>
    <property type="project" value="GO_Central"/>
</dbReference>
<evidence type="ECO:0000313" key="5">
    <source>
        <dbReference type="EMBL" id="KIS67170.1"/>
    </source>
</evidence>
<dbReference type="GO" id="GO:0051287">
    <property type="term" value="F:NAD binding"/>
    <property type="evidence" value="ECO:0007669"/>
    <property type="project" value="InterPro"/>
</dbReference>
<feature type="domain" description="D-isomer specific 2-hydroxyacid dehydrogenase NAD-binding" evidence="4">
    <location>
        <begin position="131"/>
        <end position="335"/>
    </location>
</feature>
<dbReference type="OMA" id="QAWTHFA"/>
<dbReference type="GO" id="GO:0005829">
    <property type="term" value="C:cytosol"/>
    <property type="evidence" value="ECO:0000318"/>
    <property type="project" value="GO_Central"/>
</dbReference>
<organism evidence="5 6">
    <name type="scientific">Mycosarcoma maydis</name>
    <name type="common">Corn smut fungus</name>
    <name type="synonym">Ustilago maydis</name>
    <dbReference type="NCBI Taxonomy" id="5270"/>
    <lineage>
        <taxon>Eukaryota</taxon>
        <taxon>Fungi</taxon>
        <taxon>Dikarya</taxon>
        <taxon>Basidiomycota</taxon>
        <taxon>Ustilaginomycotina</taxon>
        <taxon>Ustilaginomycetes</taxon>
        <taxon>Ustilaginales</taxon>
        <taxon>Ustilaginaceae</taxon>
        <taxon>Mycosarcoma</taxon>
    </lineage>
</organism>
<dbReference type="VEuPathDB" id="FungiDB:UMAG_05037"/>
<dbReference type="OrthoDB" id="9991913at2759"/>
<feature type="domain" description="D-isomer specific 2-hydroxyacid dehydrogenase catalytic" evidence="3">
    <location>
        <begin position="53"/>
        <end position="354"/>
    </location>
</feature>
<dbReference type="Pfam" id="PF00389">
    <property type="entry name" value="2-Hacid_dh"/>
    <property type="match status" value="1"/>
</dbReference>
<comment type="similarity">
    <text evidence="2">Belongs to the D-isomer specific 2-hydroxyacid dehydrogenase family.</text>
</comment>